<dbReference type="GO" id="GO:0015833">
    <property type="term" value="P:peptide transport"/>
    <property type="evidence" value="ECO:0007669"/>
    <property type="project" value="TreeGrafter"/>
</dbReference>
<dbReference type="EMBL" id="CAADJA010000002">
    <property type="protein sequence ID" value="VFS50184.1"/>
    <property type="molecule type" value="Genomic_DNA"/>
</dbReference>
<feature type="signal peptide" evidence="1">
    <location>
        <begin position="1"/>
        <end position="23"/>
    </location>
</feature>
<dbReference type="STRING" id="1111728.GCA_000427805_00224"/>
<dbReference type="PANTHER" id="PTHR30290:SF37">
    <property type="entry name" value="NICKEL-BINDING PERIPLASMIC PROTEIN"/>
    <property type="match status" value="1"/>
</dbReference>
<reference evidence="5" key="2">
    <citation type="submission" date="2017-09" db="EMBL/GenBank/DDBJ databases">
        <title>FDA dAtabase for Regulatory Grade micrObial Sequences (FDA-ARGOS): Supporting development and validation of Infectious Disease Dx tests.</title>
        <authorList>
            <person name="Minogue T."/>
            <person name="Wolcott M."/>
            <person name="Wasieloski L."/>
            <person name="Aguilar W."/>
            <person name="Moore D."/>
            <person name="Tallon L."/>
            <person name="Sadzewicz L."/>
            <person name="Ott S."/>
            <person name="Zhao X."/>
            <person name="Nagaraj S."/>
            <person name="Vavikolanu K."/>
            <person name="Aluvathingal J."/>
            <person name="Nadendla S."/>
            <person name="Sichtig H."/>
        </authorList>
    </citation>
    <scope>NUCLEOTIDE SEQUENCE [LARGE SCALE GENOMIC DNA]</scope>
    <source>
        <strain evidence="5">FDAARGOS_387</strain>
    </source>
</reference>
<accession>A0A2C6CVH7</accession>
<feature type="domain" description="Solute-binding protein family 5" evidence="2">
    <location>
        <begin position="69"/>
        <end position="439"/>
    </location>
</feature>
<dbReference type="InterPro" id="IPR030678">
    <property type="entry name" value="Peptide/Ni-bd"/>
</dbReference>
<dbReference type="Pfam" id="PF00496">
    <property type="entry name" value="SBP_bac_5"/>
    <property type="match status" value="1"/>
</dbReference>
<dbReference type="OrthoDB" id="9801912at2"/>
<organism evidence="3 5">
    <name type="scientific">Budvicia aquatica</name>
    <dbReference type="NCBI Taxonomy" id="82979"/>
    <lineage>
        <taxon>Bacteria</taxon>
        <taxon>Pseudomonadati</taxon>
        <taxon>Pseudomonadota</taxon>
        <taxon>Gammaproteobacteria</taxon>
        <taxon>Enterobacterales</taxon>
        <taxon>Budviciaceae</taxon>
        <taxon>Budvicia</taxon>
    </lineage>
</organism>
<dbReference type="PANTHER" id="PTHR30290">
    <property type="entry name" value="PERIPLASMIC BINDING COMPONENT OF ABC TRANSPORTER"/>
    <property type="match status" value="1"/>
</dbReference>
<dbReference type="Gene3D" id="3.10.105.10">
    <property type="entry name" value="Dipeptide-binding Protein, Domain 3"/>
    <property type="match status" value="1"/>
</dbReference>
<dbReference type="NCBIfam" id="TIGR02294">
    <property type="entry name" value="nickel_nikA"/>
    <property type="match status" value="1"/>
</dbReference>
<evidence type="ECO:0000313" key="6">
    <source>
        <dbReference type="Proteomes" id="UP000373449"/>
    </source>
</evidence>
<name>A0A2C6CVH7_9GAMM</name>
<dbReference type="RefSeq" id="WP_029092859.1">
    <property type="nucleotide sequence ID" value="NZ_CAADJA010000002.1"/>
</dbReference>
<evidence type="ECO:0000313" key="5">
    <source>
        <dbReference type="Proteomes" id="UP000224974"/>
    </source>
</evidence>
<dbReference type="Proteomes" id="UP000224974">
    <property type="component" value="Unassembled WGS sequence"/>
</dbReference>
<dbReference type="GO" id="GO:0015675">
    <property type="term" value="P:nickel cation transport"/>
    <property type="evidence" value="ECO:0007669"/>
    <property type="project" value="InterPro"/>
</dbReference>
<dbReference type="GO" id="GO:1904680">
    <property type="term" value="F:peptide transmembrane transporter activity"/>
    <property type="evidence" value="ECO:0007669"/>
    <property type="project" value="TreeGrafter"/>
</dbReference>
<evidence type="ECO:0000313" key="3">
    <source>
        <dbReference type="EMBL" id="PHI30659.1"/>
    </source>
</evidence>
<dbReference type="Proteomes" id="UP000373449">
    <property type="component" value="Unassembled WGS sequence"/>
</dbReference>
<dbReference type="EMBL" id="PDDX01000001">
    <property type="protein sequence ID" value="PHI30659.1"/>
    <property type="molecule type" value="Genomic_DNA"/>
</dbReference>
<proteinExistence type="predicted"/>
<dbReference type="AlphaFoldDB" id="A0A2C6CVH7"/>
<evidence type="ECO:0000313" key="4">
    <source>
        <dbReference type="EMBL" id="VFS50184.1"/>
    </source>
</evidence>
<dbReference type="CDD" id="cd08489">
    <property type="entry name" value="PBP2_NikA"/>
    <property type="match status" value="1"/>
</dbReference>
<dbReference type="InterPro" id="IPR039424">
    <property type="entry name" value="SBP_5"/>
</dbReference>
<dbReference type="InterPro" id="IPR011980">
    <property type="entry name" value="CntA-like"/>
</dbReference>
<dbReference type="GO" id="GO:0016151">
    <property type="term" value="F:nickel cation binding"/>
    <property type="evidence" value="ECO:0007669"/>
    <property type="project" value="InterPro"/>
</dbReference>
<feature type="chain" id="PRO_5033756586" evidence="1">
    <location>
        <begin position="24"/>
        <end position="523"/>
    </location>
</feature>
<dbReference type="PIRSF" id="PIRSF002741">
    <property type="entry name" value="MppA"/>
    <property type="match status" value="1"/>
</dbReference>
<dbReference type="SUPFAM" id="SSF53850">
    <property type="entry name" value="Periplasmic binding protein-like II"/>
    <property type="match status" value="1"/>
</dbReference>
<dbReference type="GO" id="GO:0043190">
    <property type="term" value="C:ATP-binding cassette (ABC) transporter complex"/>
    <property type="evidence" value="ECO:0007669"/>
    <property type="project" value="InterPro"/>
</dbReference>
<keyword evidence="5" id="KW-1185">Reference proteome</keyword>
<reference evidence="3" key="1">
    <citation type="submission" date="2017-09" db="EMBL/GenBank/DDBJ databases">
        <title>FDA dAtabase for Regulatory Grade micrObial Sequences (FDA-ARGOS): Supporting development and validation of Infectious Disease Dx tests.</title>
        <authorList>
            <person name="Minogue T."/>
            <person name="Wolcott M."/>
            <person name="Wasieloski L."/>
            <person name="Aguilar W."/>
            <person name="Moore D."/>
            <person name="Tallon L.J."/>
            <person name="Sadzewicz L."/>
            <person name="Ott S."/>
            <person name="Zhao X."/>
            <person name="Nagaraj S."/>
            <person name="Vavikolanu K."/>
            <person name="Aluvathingal J."/>
            <person name="Nadendla S."/>
            <person name="Sichtig H."/>
        </authorList>
    </citation>
    <scope>NUCLEOTIDE SEQUENCE</scope>
    <source>
        <strain evidence="3">FDAARGOS_387</strain>
    </source>
</reference>
<dbReference type="Gene3D" id="3.40.190.10">
    <property type="entry name" value="Periplasmic binding protein-like II"/>
    <property type="match status" value="1"/>
</dbReference>
<protein>
    <submittedName>
        <fullName evidence="3">Nickel ABC transporter, nickel/metallophore periplasmic binding protein</fullName>
    </submittedName>
    <submittedName>
        <fullName evidence="4">Nickel-binding periplasmic protein</fullName>
    </submittedName>
</protein>
<evidence type="ECO:0000256" key="1">
    <source>
        <dbReference type="SAM" id="SignalP"/>
    </source>
</evidence>
<dbReference type="InterPro" id="IPR000914">
    <property type="entry name" value="SBP_5_dom"/>
</dbReference>
<dbReference type="GO" id="GO:0020037">
    <property type="term" value="F:heme binding"/>
    <property type="evidence" value="ECO:0007669"/>
    <property type="project" value="InterPro"/>
</dbReference>
<sequence>MKKCSNIFISVLLLIFTSFNLQAKPPQDSQLVYASTKDIRDINPHLYSGEMAAQNMVFESLVINTHDGVKPFLAESWEISGDGKSYIFNLRKDVTFTDGEAFNAEAVKLNMDAVLSNYQRHAWLELVQQIEIVNVLDTYRVEIKLKNSYYPTLTELGLTRPFRFISPKAFIDGKTQNGVSSYTGTGPWVLKEHKKNQFAQFITNPHYWGTPPKIHQVLWRVIPERQAMLMALQKGDIHLIFGADGDMVDMDSFEALQASGKYKTFMSDPIASRALVLNSSRPITGDKAVRQALQYAVDKQGIAEGIMDNTESVADTLMARSVPYSNIDLPIYSFNPEKARQSLDAAGWVLPEGKTIREKQGKPLELMLSYNMNNAAEREIAELIQDDFKKIGVNLKILGEEKQAFLDRQKSGDFDLQYSLSWGTPYDPASFVSSFRIPAHADYQGQKGLKNKTQIDQMIGELLITPDEGKRQALYTRLFTTLADEAVYIPLTYSKTKAIFSPALQGVTFNPSQYEIPFEKMYF</sequence>
<reference evidence="4 6" key="3">
    <citation type="submission" date="2019-03" db="EMBL/GenBank/DDBJ databases">
        <authorList>
            <consortium name="Pathogen Informatics"/>
        </authorList>
    </citation>
    <scope>NUCLEOTIDE SEQUENCE [LARGE SCALE GENOMIC DNA]</scope>
    <source>
        <strain evidence="4 6">NCTC12282</strain>
    </source>
</reference>
<keyword evidence="1" id="KW-0732">Signal</keyword>
<evidence type="ECO:0000259" key="2">
    <source>
        <dbReference type="Pfam" id="PF00496"/>
    </source>
</evidence>
<gene>
    <name evidence="3" type="primary">nikA</name>
    <name evidence="4" type="synonym">nikA_2</name>
    <name evidence="3" type="ORF">CRN84_15590</name>
    <name evidence="4" type="ORF">NCTC12282_04376</name>
</gene>
<dbReference type="GO" id="GO:0030288">
    <property type="term" value="C:outer membrane-bounded periplasmic space"/>
    <property type="evidence" value="ECO:0007669"/>
    <property type="project" value="TreeGrafter"/>
</dbReference>